<dbReference type="EMBL" id="JAFNEN010000324">
    <property type="protein sequence ID" value="KAG8185799.1"/>
    <property type="molecule type" value="Genomic_DNA"/>
</dbReference>
<dbReference type="AlphaFoldDB" id="A0AAV6UPZ9"/>
<keyword evidence="2" id="KW-1185">Reference proteome</keyword>
<proteinExistence type="predicted"/>
<evidence type="ECO:0000313" key="1">
    <source>
        <dbReference type="EMBL" id="KAG8185799.1"/>
    </source>
</evidence>
<organism evidence="1 2">
    <name type="scientific">Oedothorax gibbosus</name>
    <dbReference type="NCBI Taxonomy" id="931172"/>
    <lineage>
        <taxon>Eukaryota</taxon>
        <taxon>Metazoa</taxon>
        <taxon>Ecdysozoa</taxon>
        <taxon>Arthropoda</taxon>
        <taxon>Chelicerata</taxon>
        <taxon>Arachnida</taxon>
        <taxon>Araneae</taxon>
        <taxon>Araneomorphae</taxon>
        <taxon>Entelegynae</taxon>
        <taxon>Araneoidea</taxon>
        <taxon>Linyphiidae</taxon>
        <taxon>Erigoninae</taxon>
        <taxon>Oedothorax</taxon>
    </lineage>
</organism>
<comment type="caution">
    <text evidence="1">The sequence shown here is derived from an EMBL/GenBank/DDBJ whole genome shotgun (WGS) entry which is preliminary data.</text>
</comment>
<protein>
    <submittedName>
        <fullName evidence="1">Uncharacterized protein</fullName>
    </submittedName>
</protein>
<accession>A0AAV6UPZ9</accession>
<sequence length="116" mass="13118">MTTVDDHIKSQGSLKHFSHNTSNAQQISQHLFPVLSPNTTKPFCNPSGIRMTCARNSMGLPTHGNGPCYSECRYPPYEWPNLKVLGSQGDWTDESLIGVERLYFRTKLHSRLVVKK</sequence>
<gene>
    <name evidence="1" type="ORF">JTE90_002025</name>
</gene>
<evidence type="ECO:0000313" key="2">
    <source>
        <dbReference type="Proteomes" id="UP000827092"/>
    </source>
</evidence>
<name>A0AAV6UPZ9_9ARAC</name>
<dbReference type="Proteomes" id="UP000827092">
    <property type="component" value="Unassembled WGS sequence"/>
</dbReference>
<reference evidence="1 2" key="1">
    <citation type="journal article" date="2022" name="Nat. Ecol. Evol.">
        <title>A masculinizing supergene underlies an exaggerated male reproductive morph in a spider.</title>
        <authorList>
            <person name="Hendrickx F."/>
            <person name="De Corte Z."/>
            <person name="Sonet G."/>
            <person name="Van Belleghem S.M."/>
            <person name="Kostlbacher S."/>
            <person name="Vangestel C."/>
        </authorList>
    </citation>
    <scope>NUCLEOTIDE SEQUENCE [LARGE SCALE GENOMIC DNA]</scope>
    <source>
        <strain evidence="1">W744_W776</strain>
    </source>
</reference>